<reference evidence="2 3" key="1">
    <citation type="journal article" date="2004" name="Proc. Natl. Acad. Sci. U.S.A.">
        <title>Genome sequence of Picrophilus torridus and its implications for life around pH 0.</title>
        <authorList>
            <person name="Futterer O."/>
            <person name="Angelov A."/>
            <person name="Liesegang H."/>
            <person name="Gottschalk G."/>
            <person name="Schleper C."/>
            <person name="Schepers B."/>
            <person name="Dock C."/>
            <person name="Antranikian G."/>
            <person name="Liebl W."/>
        </authorList>
    </citation>
    <scope>NUCLEOTIDE SEQUENCE [LARGE SCALE GENOMIC DNA]</scope>
    <source>
        <strain evidence="3">ATCC 700027 / DSM 9790 / JCM 10055 / NBRC 100828</strain>
    </source>
</reference>
<protein>
    <submittedName>
        <fullName evidence="2">A1AO H+ ATPase subunit H</fullName>
        <ecNumber evidence="2">3.6.3.15</ecNumber>
    </submittedName>
</protein>
<sequence>MTELDELKVIKDKEESIKKEIANIINEKENEIKEIKSEYEEKAKSTEEESLNMYNAAIMEARAEEEKRYVELINKAKAEADLMKLKLSEDEIREFVINRVIEYLKE</sequence>
<dbReference type="NCBIfam" id="NF005006">
    <property type="entry name" value="PRK06397.1"/>
    <property type="match status" value="1"/>
</dbReference>
<accession>Q6L1T0</accession>
<dbReference type="eggNOG" id="arCOG03363">
    <property type="taxonomic scope" value="Archaea"/>
</dbReference>
<dbReference type="EC" id="3.6.3.15" evidence="2"/>
<dbReference type="STRING" id="263820.PTO0487"/>
<dbReference type="HOGENOM" id="CLU_2217145_0_0_2"/>
<evidence type="ECO:0000313" key="2">
    <source>
        <dbReference type="EMBL" id="AAT43072.1"/>
    </source>
</evidence>
<keyword evidence="2" id="KW-0378">Hydrolase</keyword>
<evidence type="ECO:0000313" key="3">
    <source>
        <dbReference type="Proteomes" id="UP000000438"/>
    </source>
</evidence>
<keyword evidence="1" id="KW-0175">Coiled coil</keyword>
<dbReference type="GO" id="GO:0016787">
    <property type="term" value="F:hydrolase activity"/>
    <property type="evidence" value="ECO:0007669"/>
    <property type="project" value="UniProtKB-KW"/>
</dbReference>
<dbReference type="RefSeq" id="WP_011177288.1">
    <property type="nucleotide sequence ID" value="NC_005877.1"/>
</dbReference>
<proteinExistence type="predicted"/>
<dbReference type="EMBL" id="AE017261">
    <property type="protein sequence ID" value="AAT43072.1"/>
    <property type="molecule type" value="Genomic_DNA"/>
</dbReference>
<gene>
    <name evidence="2" type="ordered locus">PTO0487</name>
</gene>
<evidence type="ECO:0000256" key="1">
    <source>
        <dbReference type="SAM" id="Coils"/>
    </source>
</evidence>
<dbReference type="PaxDb" id="263820-PTO0487"/>
<feature type="coiled-coil region" evidence="1">
    <location>
        <begin position="7"/>
        <end position="49"/>
    </location>
</feature>
<dbReference type="KEGG" id="pto:PTO0487"/>
<dbReference type="AlphaFoldDB" id="Q6L1T0"/>
<dbReference type="InParanoid" id="Q6L1T0"/>
<name>Q6L1T0_PICTO</name>
<organism evidence="2 3">
    <name type="scientific">Picrophilus torridus (strain ATCC 700027 / DSM 9790 / JCM 10055 / NBRC 100828 / KAW 2/3)</name>
    <dbReference type="NCBI Taxonomy" id="1122961"/>
    <lineage>
        <taxon>Archaea</taxon>
        <taxon>Methanobacteriati</taxon>
        <taxon>Thermoplasmatota</taxon>
        <taxon>Thermoplasmata</taxon>
        <taxon>Thermoplasmatales</taxon>
        <taxon>Picrophilaceae</taxon>
        <taxon>Picrophilus</taxon>
    </lineage>
</organism>
<dbReference type="GeneID" id="2844897"/>
<dbReference type="Proteomes" id="UP000000438">
    <property type="component" value="Chromosome"/>
</dbReference>